<feature type="transmembrane region" description="Helical" evidence="1">
    <location>
        <begin position="40"/>
        <end position="57"/>
    </location>
</feature>
<proteinExistence type="predicted"/>
<organism evidence="2 3">
    <name type="scientific">Photobacterium frigidiphilum</name>
    <dbReference type="NCBI Taxonomy" id="264736"/>
    <lineage>
        <taxon>Bacteria</taxon>
        <taxon>Pseudomonadati</taxon>
        <taxon>Pseudomonadota</taxon>
        <taxon>Gammaproteobacteria</taxon>
        <taxon>Vibrionales</taxon>
        <taxon>Vibrionaceae</taxon>
        <taxon>Photobacterium</taxon>
    </lineage>
</organism>
<comment type="caution">
    <text evidence="2">The sequence shown here is derived from an EMBL/GenBank/DDBJ whole genome shotgun (WGS) entry which is preliminary data.</text>
</comment>
<evidence type="ECO:0000313" key="3">
    <source>
        <dbReference type="Proteomes" id="UP000240987"/>
    </source>
</evidence>
<dbReference type="EMBL" id="PYMJ01000002">
    <property type="protein sequence ID" value="PSU50918.1"/>
    <property type="molecule type" value="Genomic_DNA"/>
</dbReference>
<keyword evidence="1" id="KW-1133">Transmembrane helix</keyword>
<dbReference type="Proteomes" id="UP000240987">
    <property type="component" value="Unassembled WGS sequence"/>
</dbReference>
<accession>A0A2T3JPF2</accession>
<protein>
    <submittedName>
        <fullName evidence="2">Uncharacterized protein</fullName>
    </submittedName>
</protein>
<reference evidence="2 3" key="1">
    <citation type="submission" date="2018-01" db="EMBL/GenBank/DDBJ databases">
        <title>Whole genome sequencing of Histamine producing bacteria.</title>
        <authorList>
            <person name="Butler K."/>
        </authorList>
    </citation>
    <scope>NUCLEOTIDE SEQUENCE [LARGE SCALE GENOMIC DNA]</scope>
    <source>
        <strain evidence="2 3">JCM 12947</strain>
    </source>
</reference>
<evidence type="ECO:0000313" key="2">
    <source>
        <dbReference type="EMBL" id="PSU50918.1"/>
    </source>
</evidence>
<dbReference type="AlphaFoldDB" id="A0A2T3JPF2"/>
<evidence type="ECO:0000256" key="1">
    <source>
        <dbReference type="SAM" id="Phobius"/>
    </source>
</evidence>
<dbReference type="OrthoDB" id="5829139at2"/>
<sequence length="71" mass="8092">MFRAYAHFSVNHPFVHKFNLLAVLSIFVVSSYELLANESIIFSLGFVLVAFPMLVFAKASDYKQKYLSAQN</sequence>
<keyword evidence="3" id="KW-1185">Reference proteome</keyword>
<keyword evidence="1" id="KW-0472">Membrane</keyword>
<gene>
    <name evidence="2" type="ORF">C9J12_02835</name>
</gene>
<keyword evidence="1" id="KW-0812">Transmembrane</keyword>
<feature type="transmembrane region" description="Helical" evidence="1">
    <location>
        <begin position="18"/>
        <end position="34"/>
    </location>
</feature>
<name>A0A2T3JPF2_9GAMM</name>